<reference evidence="2" key="1">
    <citation type="submission" date="2020-01" db="EMBL/GenBank/DDBJ databases">
        <authorList>
            <person name="Meier V. D."/>
            <person name="Meier V D."/>
        </authorList>
    </citation>
    <scope>NUCLEOTIDE SEQUENCE</scope>
    <source>
        <strain evidence="2">HLG_WM_MAG_03</strain>
    </source>
</reference>
<evidence type="ECO:0000256" key="1">
    <source>
        <dbReference type="SAM" id="MobiDB-lite"/>
    </source>
</evidence>
<gene>
    <name evidence="2" type="ORF">HELGO_WM90581</name>
</gene>
<proteinExistence type="predicted"/>
<dbReference type="PROSITE" id="PS51257">
    <property type="entry name" value="PROKAR_LIPOPROTEIN"/>
    <property type="match status" value="1"/>
</dbReference>
<accession>A0A6S6SHG4</accession>
<evidence type="ECO:0000313" key="2">
    <source>
        <dbReference type="EMBL" id="CAA6805608.1"/>
    </source>
</evidence>
<protein>
    <submittedName>
        <fullName evidence="2">Uncharacterized protein</fullName>
    </submittedName>
</protein>
<dbReference type="AlphaFoldDB" id="A0A6S6SHG4"/>
<feature type="region of interest" description="Disordered" evidence="1">
    <location>
        <begin position="24"/>
        <end position="45"/>
    </location>
</feature>
<dbReference type="EMBL" id="CACVAR010000138">
    <property type="protein sequence ID" value="CAA6805608.1"/>
    <property type="molecule type" value="Genomic_DNA"/>
</dbReference>
<name>A0A6S6SHG4_9BACT</name>
<organism evidence="2">
    <name type="scientific">uncultured Sulfurovum sp</name>
    <dbReference type="NCBI Taxonomy" id="269237"/>
    <lineage>
        <taxon>Bacteria</taxon>
        <taxon>Pseudomonadati</taxon>
        <taxon>Campylobacterota</taxon>
        <taxon>Epsilonproteobacteria</taxon>
        <taxon>Campylobacterales</taxon>
        <taxon>Sulfurovaceae</taxon>
        <taxon>Sulfurovum</taxon>
        <taxon>environmental samples</taxon>
    </lineage>
</organism>
<sequence>MNLTKLALITTATTLLFVGCGMKHHGGEAQGSKGKKEHRMPKDPAAKAAMMECLETVAKDENNRPNREAMKSCMKEKGFEKPEGKRK</sequence>
<feature type="region of interest" description="Disordered" evidence="1">
    <location>
        <begin position="59"/>
        <end position="87"/>
    </location>
</feature>